<dbReference type="Proteomes" id="UP000499080">
    <property type="component" value="Unassembled WGS sequence"/>
</dbReference>
<dbReference type="AlphaFoldDB" id="A0A4Y2N2N9"/>
<organism evidence="1 2">
    <name type="scientific">Araneus ventricosus</name>
    <name type="common">Orbweaver spider</name>
    <name type="synonym">Epeira ventricosa</name>
    <dbReference type="NCBI Taxonomy" id="182803"/>
    <lineage>
        <taxon>Eukaryota</taxon>
        <taxon>Metazoa</taxon>
        <taxon>Ecdysozoa</taxon>
        <taxon>Arthropoda</taxon>
        <taxon>Chelicerata</taxon>
        <taxon>Arachnida</taxon>
        <taxon>Araneae</taxon>
        <taxon>Araneomorphae</taxon>
        <taxon>Entelegynae</taxon>
        <taxon>Araneoidea</taxon>
        <taxon>Araneidae</taxon>
        <taxon>Araneus</taxon>
    </lineage>
</organism>
<proteinExistence type="predicted"/>
<keyword evidence="2" id="KW-1185">Reference proteome</keyword>
<reference evidence="1 2" key="1">
    <citation type="journal article" date="2019" name="Sci. Rep.">
        <title>Orb-weaving spider Araneus ventricosus genome elucidates the spidroin gene catalogue.</title>
        <authorList>
            <person name="Kono N."/>
            <person name="Nakamura H."/>
            <person name="Ohtoshi R."/>
            <person name="Moran D.A.P."/>
            <person name="Shinohara A."/>
            <person name="Yoshida Y."/>
            <person name="Fujiwara M."/>
            <person name="Mori M."/>
            <person name="Tomita M."/>
            <person name="Arakawa K."/>
        </authorList>
    </citation>
    <scope>NUCLEOTIDE SEQUENCE [LARGE SCALE GENOMIC DNA]</scope>
</reference>
<dbReference type="EMBL" id="BGPR01284643">
    <property type="protein sequence ID" value="GBN32116.1"/>
    <property type="molecule type" value="Genomic_DNA"/>
</dbReference>
<evidence type="ECO:0000313" key="1">
    <source>
        <dbReference type="EMBL" id="GBN32116.1"/>
    </source>
</evidence>
<protein>
    <submittedName>
        <fullName evidence="1">Uncharacterized protein</fullName>
    </submittedName>
</protein>
<comment type="caution">
    <text evidence="1">The sequence shown here is derived from an EMBL/GenBank/DDBJ whole genome shotgun (WGS) entry which is preliminary data.</text>
</comment>
<evidence type="ECO:0000313" key="2">
    <source>
        <dbReference type="Proteomes" id="UP000499080"/>
    </source>
</evidence>
<name>A0A4Y2N2N9_ARAVE</name>
<gene>
    <name evidence="1" type="ORF">AVEN_121301_1</name>
</gene>
<accession>A0A4Y2N2N9</accession>
<feature type="non-terminal residue" evidence="1">
    <location>
        <position position="1"/>
    </location>
</feature>
<sequence length="64" mass="6748">GAVCIHICISKNAPEGAVCIHICISKNTPEGAVCIHICTGKLGYLCGSDIIPALLFEDNHRARS</sequence>